<sequence>MGDNSKVFVQTSEASDHWSDSSDHPTSSGAATWSITAADSNAELIVPRVTLGHDDDMLKHSSNNDNNVTGIGHLCIMICGDSGIGKTKLVQAFATMPEMNIAETEELLLDEYAIQETRVSFEDEEQHKSTLCLVDTPGYGASVDAGSIITSVTHYVERQFQKTNVMLNPMCPNTTRLAQFVNNPNGVHSHIDACIYIILDRIKGVDIEYMRALQPLCNLIPVILSQHNNSHHRLNKASSPMSLIQFEFQESGIEPFEIFYPLADINAVASLFSTRILFNLPQLRLLRQSTAEKFVSWRTLQHIVMEGHDESDELSTILSTTTLTNAETVDRMHALRVRHAQNMNLFVSRYVSEKRKLMEKDMFERERALRRELASVDRRKRAELVLRELNALFQQGPIDDLYGISSSISSTNGSSSSASASATTLTNALSNKTLLQEKQKQHSSPMHLITWEQYIKLIIFVLLAIYFVLDVYQSYMVGYSK</sequence>
<dbReference type="PANTHER" id="PTHR18884">
    <property type="entry name" value="SEPTIN"/>
    <property type="match status" value="1"/>
</dbReference>
<dbReference type="Gene3D" id="3.40.50.300">
    <property type="entry name" value="P-loop containing nucleotide triphosphate hydrolases"/>
    <property type="match status" value="1"/>
</dbReference>
<dbReference type="InterPro" id="IPR030379">
    <property type="entry name" value="G_SEPTIN_dom"/>
</dbReference>
<keyword evidence="1" id="KW-0547">Nucleotide-binding</keyword>
<keyword evidence="3" id="KW-1133">Transmembrane helix</keyword>
<dbReference type="GO" id="GO:0005525">
    <property type="term" value="F:GTP binding"/>
    <property type="evidence" value="ECO:0007669"/>
    <property type="project" value="UniProtKB-KW"/>
</dbReference>
<dbReference type="Proteomes" id="UP001209540">
    <property type="component" value="Unassembled WGS sequence"/>
</dbReference>
<feature type="compositionally biased region" description="Basic and acidic residues" evidence="2">
    <location>
        <begin position="14"/>
        <end position="23"/>
    </location>
</feature>
<evidence type="ECO:0000256" key="1">
    <source>
        <dbReference type="RuleBase" id="RU004560"/>
    </source>
</evidence>
<keyword evidence="6" id="KW-1185">Reference proteome</keyword>
<organism evidence="5 6">
    <name type="scientific">Phascolomyces articulosus</name>
    <dbReference type="NCBI Taxonomy" id="60185"/>
    <lineage>
        <taxon>Eukaryota</taxon>
        <taxon>Fungi</taxon>
        <taxon>Fungi incertae sedis</taxon>
        <taxon>Mucoromycota</taxon>
        <taxon>Mucoromycotina</taxon>
        <taxon>Mucoromycetes</taxon>
        <taxon>Mucorales</taxon>
        <taxon>Lichtheimiaceae</taxon>
        <taxon>Phascolomyces</taxon>
    </lineage>
</organism>
<keyword evidence="1" id="KW-0342">GTP-binding</keyword>
<dbReference type="EMBL" id="JAIXMP010000062">
    <property type="protein sequence ID" value="KAI9244190.1"/>
    <property type="molecule type" value="Genomic_DNA"/>
</dbReference>
<keyword evidence="3" id="KW-0472">Membrane</keyword>
<accession>A0AAD5P8L4</accession>
<gene>
    <name evidence="5" type="ORF">BDA99DRAFT_544107</name>
</gene>
<evidence type="ECO:0000256" key="3">
    <source>
        <dbReference type="SAM" id="Phobius"/>
    </source>
</evidence>
<evidence type="ECO:0000313" key="6">
    <source>
        <dbReference type="Proteomes" id="UP001209540"/>
    </source>
</evidence>
<evidence type="ECO:0000259" key="4">
    <source>
        <dbReference type="Pfam" id="PF00735"/>
    </source>
</evidence>
<proteinExistence type="inferred from homology"/>
<dbReference type="SUPFAM" id="SSF52540">
    <property type="entry name" value="P-loop containing nucleoside triphosphate hydrolases"/>
    <property type="match status" value="1"/>
</dbReference>
<keyword evidence="3" id="KW-0812">Transmembrane</keyword>
<dbReference type="InterPro" id="IPR027417">
    <property type="entry name" value="P-loop_NTPase"/>
</dbReference>
<comment type="similarity">
    <text evidence="1">Belongs to the TRAFAC class TrmE-Era-EngA-EngB-Septin-like GTPase superfamily. Septin GTPase family.</text>
</comment>
<evidence type="ECO:0000313" key="5">
    <source>
        <dbReference type="EMBL" id="KAI9244190.1"/>
    </source>
</evidence>
<dbReference type="Pfam" id="PF00735">
    <property type="entry name" value="Septin"/>
    <property type="match status" value="1"/>
</dbReference>
<comment type="caution">
    <text evidence="5">The sequence shown here is derived from an EMBL/GenBank/DDBJ whole genome shotgun (WGS) entry which is preliminary data.</text>
</comment>
<evidence type="ECO:0000256" key="2">
    <source>
        <dbReference type="SAM" id="MobiDB-lite"/>
    </source>
</evidence>
<protein>
    <submittedName>
        <fullName evidence="5">Septin-domain-containing protein</fullName>
    </submittedName>
</protein>
<feature type="region of interest" description="Disordered" evidence="2">
    <location>
        <begin position="1"/>
        <end position="30"/>
    </location>
</feature>
<feature type="transmembrane region" description="Helical" evidence="3">
    <location>
        <begin position="454"/>
        <end position="472"/>
    </location>
</feature>
<name>A0AAD5P8L4_9FUNG</name>
<feature type="domain" description="Septin-type G" evidence="4">
    <location>
        <begin position="74"/>
        <end position="226"/>
    </location>
</feature>
<dbReference type="AlphaFoldDB" id="A0AAD5P8L4"/>
<reference evidence="5" key="1">
    <citation type="journal article" date="2022" name="IScience">
        <title>Evolution of zygomycete secretomes and the origins of terrestrial fungal ecologies.</title>
        <authorList>
            <person name="Chang Y."/>
            <person name="Wang Y."/>
            <person name="Mondo S."/>
            <person name="Ahrendt S."/>
            <person name="Andreopoulos W."/>
            <person name="Barry K."/>
            <person name="Beard J."/>
            <person name="Benny G.L."/>
            <person name="Blankenship S."/>
            <person name="Bonito G."/>
            <person name="Cuomo C."/>
            <person name="Desiro A."/>
            <person name="Gervers K.A."/>
            <person name="Hundley H."/>
            <person name="Kuo A."/>
            <person name="LaButti K."/>
            <person name="Lang B.F."/>
            <person name="Lipzen A."/>
            <person name="O'Donnell K."/>
            <person name="Pangilinan J."/>
            <person name="Reynolds N."/>
            <person name="Sandor L."/>
            <person name="Smith M.E."/>
            <person name="Tsang A."/>
            <person name="Grigoriev I.V."/>
            <person name="Stajich J.E."/>
            <person name="Spatafora J.W."/>
        </authorList>
    </citation>
    <scope>NUCLEOTIDE SEQUENCE</scope>
    <source>
        <strain evidence="5">RSA 2281</strain>
    </source>
</reference>
<reference evidence="5" key="2">
    <citation type="submission" date="2023-02" db="EMBL/GenBank/DDBJ databases">
        <authorList>
            <consortium name="DOE Joint Genome Institute"/>
            <person name="Mondo S.J."/>
            <person name="Chang Y."/>
            <person name="Wang Y."/>
            <person name="Ahrendt S."/>
            <person name="Andreopoulos W."/>
            <person name="Barry K."/>
            <person name="Beard J."/>
            <person name="Benny G.L."/>
            <person name="Blankenship S."/>
            <person name="Bonito G."/>
            <person name="Cuomo C."/>
            <person name="Desiro A."/>
            <person name="Gervers K.A."/>
            <person name="Hundley H."/>
            <person name="Kuo A."/>
            <person name="LaButti K."/>
            <person name="Lang B.F."/>
            <person name="Lipzen A."/>
            <person name="O'Donnell K."/>
            <person name="Pangilinan J."/>
            <person name="Reynolds N."/>
            <person name="Sandor L."/>
            <person name="Smith M.W."/>
            <person name="Tsang A."/>
            <person name="Grigoriev I.V."/>
            <person name="Stajich J.E."/>
            <person name="Spatafora J.W."/>
        </authorList>
    </citation>
    <scope>NUCLEOTIDE SEQUENCE</scope>
    <source>
        <strain evidence="5">RSA 2281</strain>
    </source>
</reference>